<name>A0ABT2VV75_9FLAO</name>
<keyword evidence="8 9" id="KW-0012">Acyltransferase</keyword>
<dbReference type="SUPFAM" id="SSF53901">
    <property type="entry name" value="Thiolase-like"/>
    <property type="match status" value="2"/>
</dbReference>
<dbReference type="InterPro" id="IPR020613">
    <property type="entry name" value="Thiolase_CS"/>
</dbReference>
<evidence type="ECO:0000256" key="9">
    <source>
        <dbReference type="RuleBase" id="RU003557"/>
    </source>
</evidence>
<evidence type="ECO:0000313" key="12">
    <source>
        <dbReference type="EMBL" id="MCU7613776.1"/>
    </source>
</evidence>
<protein>
    <recommendedName>
        <fullName evidence="3">acetyl-CoA C-acetyltransferase</fullName>
        <ecNumber evidence="3">2.3.1.9</ecNumber>
    </recommendedName>
</protein>
<comment type="similarity">
    <text evidence="1 9">Belongs to the thiolase-like superfamily. Thiolase family.</text>
</comment>
<evidence type="ECO:0000256" key="4">
    <source>
        <dbReference type="ARBA" id="ARBA00022679"/>
    </source>
</evidence>
<organism evidence="12 13">
    <name type="scientific">Chryseobacterium gilvum</name>
    <dbReference type="NCBI Taxonomy" id="2976534"/>
    <lineage>
        <taxon>Bacteria</taxon>
        <taxon>Pseudomonadati</taxon>
        <taxon>Bacteroidota</taxon>
        <taxon>Flavobacteriia</taxon>
        <taxon>Flavobacteriales</taxon>
        <taxon>Weeksellaceae</taxon>
        <taxon>Chryseobacterium group</taxon>
        <taxon>Chryseobacterium</taxon>
    </lineage>
</organism>
<sequence>MKEVFIVSAVRTPMGSFMGSLSTVPATKLGAVAVKGALDKISLDPKNVQEIYMGNVLQAGEGQAPARQVALGAGLSNETPSTTINKVCASGMKAVTMAAQAIKAGDADVIVAGGMENMSSVPHYYNARNATKLGDVKMQDGMVLDGLTDVYNKVHMGVCAEKCASDYSFTREDQDQFAIESYKRSAKAWSEGKFTEEVVPVSIPQRKGDPIIFAEDEEYKAVNFDRLPTLPTVFKKEEGTVTAANASTLNDGASALVLVSKEKMEELGLKPLAKIISYADAAQEPENFTTAPSKALPIALKKAGLALTDIDFFEFNEAFAVVGLANNKILGLDAAKVNVNGGAVALGHPLGSSGSRIIVTLINVLKQNNGKYGAAAICNGGGGASAIVIENM</sequence>
<dbReference type="PROSITE" id="PS00737">
    <property type="entry name" value="THIOLASE_2"/>
    <property type="match status" value="1"/>
</dbReference>
<evidence type="ECO:0000256" key="6">
    <source>
        <dbReference type="ARBA" id="ARBA00022946"/>
    </source>
</evidence>
<evidence type="ECO:0000256" key="5">
    <source>
        <dbReference type="ARBA" id="ARBA00022723"/>
    </source>
</evidence>
<reference evidence="13" key="1">
    <citation type="submission" date="2023-07" db="EMBL/GenBank/DDBJ databases">
        <title>Chryseobacterium sp. GMJ5 Genome sequencing and assembly.</title>
        <authorList>
            <person name="Jung Y."/>
        </authorList>
    </citation>
    <scope>NUCLEOTIDE SEQUENCE [LARGE SCALE GENOMIC DNA]</scope>
    <source>
        <strain evidence="13">GMJ5</strain>
    </source>
</reference>
<dbReference type="PROSITE" id="PS00098">
    <property type="entry name" value="THIOLASE_1"/>
    <property type="match status" value="1"/>
</dbReference>
<dbReference type="PANTHER" id="PTHR18919:SF156">
    <property type="entry name" value="ACETYL-COA ACETYLTRANSFERASE, MITOCHONDRIAL"/>
    <property type="match status" value="1"/>
</dbReference>
<dbReference type="CDD" id="cd00751">
    <property type="entry name" value="thiolase"/>
    <property type="match status" value="1"/>
</dbReference>
<evidence type="ECO:0000256" key="1">
    <source>
        <dbReference type="ARBA" id="ARBA00010982"/>
    </source>
</evidence>
<feature type="domain" description="Thiolase N-terminal" evidence="10">
    <location>
        <begin position="4"/>
        <end position="261"/>
    </location>
</feature>
<dbReference type="InterPro" id="IPR002155">
    <property type="entry name" value="Thiolase"/>
</dbReference>
<dbReference type="EC" id="2.3.1.9" evidence="3"/>
<dbReference type="InterPro" id="IPR020615">
    <property type="entry name" value="Thiolase_acyl_enz_int_AS"/>
</dbReference>
<dbReference type="EMBL" id="JAOTEN010000001">
    <property type="protein sequence ID" value="MCU7613776.1"/>
    <property type="molecule type" value="Genomic_DNA"/>
</dbReference>
<dbReference type="InterPro" id="IPR020610">
    <property type="entry name" value="Thiolase_AS"/>
</dbReference>
<dbReference type="NCBIfam" id="TIGR01930">
    <property type="entry name" value="AcCoA-C-Actrans"/>
    <property type="match status" value="1"/>
</dbReference>
<keyword evidence="6" id="KW-0809">Transit peptide</keyword>
<keyword evidence="5" id="KW-0479">Metal-binding</keyword>
<evidence type="ECO:0000256" key="8">
    <source>
        <dbReference type="ARBA" id="ARBA00023315"/>
    </source>
</evidence>
<dbReference type="InterPro" id="IPR016039">
    <property type="entry name" value="Thiolase-like"/>
</dbReference>
<dbReference type="InterPro" id="IPR020617">
    <property type="entry name" value="Thiolase_C"/>
</dbReference>
<comment type="subunit">
    <text evidence="2">Homotetramer.</text>
</comment>
<gene>
    <name evidence="12" type="ORF">N0B16_04935</name>
</gene>
<evidence type="ECO:0000256" key="2">
    <source>
        <dbReference type="ARBA" id="ARBA00011881"/>
    </source>
</evidence>
<accession>A0ABT2VV75</accession>
<dbReference type="Gene3D" id="3.40.47.10">
    <property type="match status" value="1"/>
</dbReference>
<comment type="caution">
    <text evidence="12">The sequence shown here is derived from an EMBL/GenBank/DDBJ whole genome shotgun (WGS) entry which is preliminary data.</text>
</comment>
<evidence type="ECO:0000259" key="10">
    <source>
        <dbReference type="Pfam" id="PF00108"/>
    </source>
</evidence>
<dbReference type="PROSITE" id="PS00099">
    <property type="entry name" value="THIOLASE_3"/>
    <property type="match status" value="1"/>
</dbReference>
<evidence type="ECO:0000256" key="3">
    <source>
        <dbReference type="ARBA" id="ARBA00012705"/>
    </source>
</evidence>
<proteinExistence type="inferred from homology"/>
<dbReference type="Pfam" id="PF02803">
    <property type="entry name" value="Thiolase_C"/>
    <property type="match status" value="1"/>
</dbReference>
<keyword evidence="4 9" id="KW-0808">Transferase</keyword>
<evidence type="ECO:0000259" key="11">
    <source>
        <dbReference type="Pfam" id="PF02803"/>
    </source>
</evidence>
<dbReference type="RefSeq" id="WP_262989618.1">
    <property type="nucleotide sequence ID" value="NZ_JAOTEN010000001.1"/>
</dbReference>
<dbReference type="InterPro" id="IPR020616">
    <property type="entry name" value="Thiolase_N"/>
</dbReference>
<evidence type="ECO:0000313" key="13">
    <source>
        <dbReference type="Proteomes" id="UP001208114"/>
    </source>
</evidence>
<keyword evidence="7" id="KW-0630">Potassium</keyword>
<feature type="domain" description="Thiolase C-terminal" evidence="11">
    <location>
        <begin position="269"/>
        <end position="390"/>
    </location>
</feature>
<dbReference type="Pfam" id="PF00108">
    <property type="entry name" value="Thiolase_N"/>
    <property type="match status" value="1"/>
</dbReference>
<dbReference type="PIRSF" id="PIRSF000429">
    <property type="entry name" value="Ac-CoA_Ac_transf"/>
    <property type="match status" value="1"/>
</dbReference>
<evidence type="ECO:0000256" key="7">
    <source>
        <dbReference type="ARBA" id="ARBA00022958"/>
    </source>
</evidence>
<dbReference type="Proteomes" id="UP001208114">
    <property type="component" value="Unassembled WGS sequence"/>
</dbReference>
<keyword evidence="13" id="KW-1185">Reference proteome</keyword>
<dbReference type="GO" id="GO:0003988">
    <property type="term" value="F:acetyl-CoA C-acyltransferase activity"/>
    <property type="evidence" value="ECO:0007669"/>
    <property type="project" value="UniProtKB-EC"/>
</dbReference>
<dbReference type="PANTHER" id="PTHR18919">
    <property type="entry name" value="ACETYL-COA C-ACYLTRANSFERASE"/>
    <property type="match status" value="1"/>
</dbReference>